<evidence type="ECO:0000313" key="2">
    <source>
        <dbReference type="EMBL" id="OIQ68406.1"/>
    </source>
</evidence>
<reference evidence="2" key="1">
    <citation type="submission" date="2016-10" db="EMBL/GenBank/DDBJ databases">
        <title>Sequence of Gallionella enrichment culture.</title>
        <authorList>
            <person name="Poehlein A."/>
            <person name="Muehling M."/>
            <person name="Daniel R."/>
        </authorList>
    </citation>
    <scope>NUCLEOTIDE SEQUENCE</scope>
</reference>
<dbReference type="AlphaFoldDB" id="A0A1J5PAS0"/>
<dbReference type="EMBL" id="MLJW01005327">
    <property type="protein sequence ID" value="OIQ68406.1"/>
    <property type="molecule type" value="Genomic_DNA"/>
</dbReference>
<keyword evidence="1" id="KW-0175">Coiled coil</keyword>
<comment type="caution">
    <text evidence="2">The sequence shown here is derived from an EMBL/GenBank/DDBJ whole genome shotgun (WGS) entry which is preliminary data.</text>
</comment>
<feature type="coiled-coil region" evidence="1">
    <location>
        <begin position="13"/>
        <end position="54"/>
    </location>
</feature>
<dbReference type="Gene3D" id="1.10.287.470">
    <property type="entry name" value="Helix hairpin bin"/>
    <property type="match status" value="1"/>
</dbReference>
<dbReference type="SUPFAM" id="SSF111369">
    <property type="entry name" value="HlyD-like secretion proteins"/>
    <property type="match status" value="1"/>
</dbReference>
<proteinExistence type="predicted"/>
<accession>A0A1J5PAS0</accession>
<feature type="coiled-coil region" evidence="1">
    <location>
        <begin position="79"/>
        <end position="106"/>
    </location>
</feature>
<dbReference type="Gene3D" id="2.40.30.170">
    <property type="match status" value="1"/>
</dbReference>
<dbReference type="PANTHER" id="PTHR30438">
    <property type="entry name" value="36 KDA ANTIGEN-RELATED"/>
    <property type="match status" value="1"/>
</dbReference>
<dbReference type="GO" id="GO:0005886">
    <property type="term" value="C:plasma membrane"/>
    <property type="evidence" value="ECO:0007669"/>
    <property type="project" value="TreeGrafter"/>
</dbReference>
<protein>
    <submittedName>
        <fullName evidence="2">Multidrug resistance protein MdtN</fullName>
    </submittedName>
</protein>
<dbReference type="PANTHER" id="PTHR30438:SF2">
    <property type="entry name" value="MEMBRANE PROTEIN"/>
    <property type="match status" value="1"/>
</dbReference>
<evidence type="ECO:0000256" key="1">
    <source>
        <dbReference type="SAM" id="Coils"/>
    </source>
</evidence>
<gene>
    <name evidence="2" type="primary">mdtN_7</name>
    <name evidence="2" type="ORF">GALL_500020</name>
</gene>
<organism evidence="2">
    <name type="scientific">mine drainage metagenome</name>
    <dbReference type="NCBI Taxonomy" id="410659"/>
    <lineage>
        <taxon>unclassified sequences</taxon>
        <taxon>metagenomes</taxon>
        <taxon>ecological metagenomes</taxon>
    </lineage>
</organism>
<name>A0A1J5PAS0_9ZZZZ</name>
<sequence>MVTAGQVVARMDTRDLQESLKKSQAQVEQARRLIEEAHANLEQQRTQQTLAEQELDRTQTLLKNGWATKELFDQRKQALDGANAAVRAATNRVEQVKRALEASQHDVGLYTVNINDNDLVAPRDGRLQYRLANIGEVLPAGGKVFTMLDISYVYMDIYLPTLESGKIKVGTDARILLDAYPTEPIPAKVSFIASQAQFTPKTVETQSEREKLMFRIRVRIDPERSRIHAGSVRSGLPGVAYLRADPNVAWPENLQGSP</sequence>